<reference evidence="3 4" key="1">
    <citation type="submission" date="2023-11" db="EMBL/GenBank/DDBJ databases">
        <title>Actinomadura monticuli sp. nov., isolated from volcanic ash.</title>
        <authorList>
            <person name="Lee S.D."/>
            <person name="Yang H."/>
            <person name="Kim I.S."/>
        </authorList>
    </citation>
    <scope>NUCLEOTIDE SEQUENCE [LARGE SCALE GENOMIC DNA]</scope>
    <source>
        <strain evidence="3 4">DLS-62</strain>
    </source>
</reference>
<dbReference type="EMBL" id="JAXCEI010000013">
    <property type="protein sequence ID" value="MFA1542683.1"/>
    <property type="molecule type" value="Genomic_DNA"/>
</dbReference>
<gene>
    <name evidence="3" type="ORF">SM611_27435</name>
</gene>
<dbReference type="RefSeq" id="WP_371953031.1">
    <property type="nucleotide sequence ID" value="NZ_JAXCEI010000013.1"/>
</dbReference>
<dbReference type="Pfam" id="PF00582">
    <property type="entry name" value="Usp"/>
    <property type="match status" value="2"/>
</dbReference>
<dbReference type="PANTHER" id="PTHR46268:SF6">
    <property type="entry name" value="UNIVERSAL STRESS PROTEIN UP12"/>
    <property type="match status" value="1"/>
</dbReference>
<accession>A0ABV4QI38</accession>
<organism evidence="3 4">
    <name type="scientific">Actinomadura monticuli</name>
    <dbReference type="NCBI Taxonomy" id="3097367"/>
    <lineage>
        <taxon>Bacteria</taxon>
        <taxon>Bacillati</taxon>
        <taxon>Actinomycetota</taxon>
        <taxon>Actinomycetes</taxon>
        <taxon>Streptosporangiales</taxon>
        <taxon>Thermomonosporaceae</taxon>
        <taxon>Actinomadura</taxon>
    </lineage>
</organism>
<dbReference type="Gene3D" id="3.40.50.620">
    <property type="entry name" value="HUPs"/>
    <property type="match status" value="2"/>
</dbReference>
<evidence type="ECO:0000259" key="2">
    <source>
        <dbReference type="Pfam" id="PF00582"/>
    </source>
</evidence>
<feature type="domain" description="UspA" evidence="2">
    <location>
        <begin position="149"/>
        <end position="285"/>
    </location>
</feature>
<comment type="similarity">
    <text evidence="1">Belongs to the universal stress protein A family.</text>
</comment>
<name>A0ABV4QI38_9ACTN</name>
<dbReference type="Proteomes" id="UP001569963">
    <property type="component" value="Unassembled WGS sequence"/>
</dbReference>
<protein>
    <submittedName>
        <fullName evidence="3">Universal stress protein</fullName>
    </submittedName>
</protein>
<sequence>MVAPARAQRPNILFGYDGTKENESALRWAVEESRLRELDLVMCHCWRWPYPPGHVDARVEAIVQRAGENLLCEGARRARRLGAGGTVSTLLRREPVTETLVHESGAAELIVVGSHERDRLPVGSTAVQLPARTRRPVVAVRDAGGRYGLIVVGVDGSAGADAALGFGIEEAALRGFDLRVVYGAWEPGAVPDFELPLFTDENKLRETRAAMLDMAVQPWKQRFPEVRVQVSLLLERPRDALLTAARDADLLVVGDRGTGSLDPLLLGATSSTMLHHAPCAVAIVPRSRQAAPESPTRAVSWSRP</sequence>
<feature type="domain" description="UspA" evidence="2">
    <location>
        <begin position="11"/>
        <end position="141"/>
    </location>
</feature>
<dbReference type="PANTHER" id="PTHR46268">
    <property type="entry name" value="STRESS RESPONSE PROTEIN NHAX"/>
    <property type="match status" value="1"/>
</dbReference>
<dbReference type="InterPro" id="IPR006016">
    <property type="entry name" value="UspA"/>
</dbReference>
<evidence type="ECO:0000313" key="3">
    <source>
        <dbReference type="EMBL" id="MFA1542683.1"/>
    </source>
</evidence>
<dbReference type="InterPro" id="IPR006015">
    <property type="entry name" value="Universal_stress_UspA"/>
</dbReference>
<comment type="caution">
    <text evidence="3">The sequence shown here is derived from an EMBL/GenBank/DDBJ whole genome shotgun (WGS) entry which is preliminary data.</text>
</comment>
<proteinExistence type="inferred from homology"/>
<dbReference type="PRINTS" id="PR01438">
    <property type="entry name" value="UNVRSLSTRESS"/>
</dbReference>
<dbReference type="SUPFAM" id="SSF52402">
    <property type="entry name" value="Adenine nucleotide alpha hydrolases-like"/>
    <property type="match status" value="2"/>
</dbReference>
<dbReference type="InterPro" id="IPR014729">
    <property type="entry name" value="Rossmann-like_a/b/a_fold"/>
</dbReference>
<keyword evidence="4" id="KW-1185">Reference proteome</keyword>
<evidence type="ECO:0000256" key="1">
    <source>
        <dbReference type="ARBA" id="ARBA00008791"/>
    </source>
</evidence>
<evidence type="ECO:0000313" key="4">
    <source>
        <dbReference type="Proteomes" id="UP001569963"/>
    </source>
</evidence>